<gene>
    <name evidence="1" type="ORF">LTS18_005452</name>
</gene>
<evidence type="ECO:0000313" key="1">
    <source>
        <dbReference type="EMBL" id="KAK3079212.1"/>
    </source>
</evidence>
<evidence type="ECO:0000313" key="2">
    <source>
        <dbReference type="Proteomes" id="UP001186974"/>
    </source>
</evidence>
<dbReference type="Proteomes" id="UP001186974">
    <property type="component" value="Unassembled WGS sequence"/>
</dbReference>
<reference evidence="1" key="1">
    <citation type="submission" date="2024-09" db="EMBL/GenBank/DDBJ databases">
        <title>Black Yeasts Isolated from many extreme environments.</title>
        <authorList>
            <person name="Coleine C."/>
            <person name="Stajich J.E."/>
            <person name="Selbmann L."/>
        </authorList>
    </citation>
    <scope>NUCLEOTIDE SEQUENCE</scope>
    <source>
        <strain evidence="1">CCFEE 5737</strain>
    </source>
</reference>
<proteinExistence type="predicted"/>
<name>A0ACC3DRP9_9PEZI</name>
<keyword evidence="2" id="KW-1185">Reference proteome</keyword>
<dbReference type="EMBL" id="JAWDJW010001295">
    <property type="protein sequence ID" value="KAK3079212.1"/>
    <property type="molecule type" value="Genomic_DNA"/>
</dbReference>
<feature type="non-terminal residue" evidence="1">
    <location>
        <position position="187"/>
    </location>
</feature>
<accession>A0ACC3DRP9</accession>
<organism evidence="1 2">
    <name type="scientific">Coniosporium uncinatum</name>
    <dbReference type="NCBI Taxonomy" id="93489"/>
    <lineage>
        <taxon>Eukaryota</taxon>
        <taxon>Fungi</taxon>
        <taxon>Dikarya</taxon>
        <taxon>Ascomycota</taxon>
        <taxon>Pezizomycotina</taxon>
        <taxon>Dothideomycetes</taxon>
        <taxon>Dothideomycetes incertae sedis</taxon>
        <taxon>Coniosporium</taxon>
    </lineage>
</organism>
<comment type="caution">
    <text evidence="1">The sequence shown here is derived from an EMBL/GenBank/DDBJ whole genome shotgun (WGS) entry which is preliminary data.</text>
</comment>
<sequence length="187" mass="20422">MAPPQCPGMDPNNEHGFVFYRYSPNLAAAIIFIIIFFGTTGYHGWQMFSKRAWSMIPFFIGGLFESVGYIGRALSNNDPCTLGPYIIQTLLLLIAPALFAASVYMILGRIILLVDGEEYALISKKWLTKFFVTGDVISFAMQAAGGGIMAGGTLTAVETGEKIIIAGLCLQLIWFGFFIVVASIFHS</sequence>
<protein>
    <submittedName>
        <fullName evidence="1">Uncharacterized protein</fullName>
    </submittedName>
</protein>